<evidence type="ECO:0000313" key="2">
    <source>
        <dbReference type="RefSeq" id="XP_075087773.1"/>
    </source>
</evidence>
<gene>
    <name evidence="2" type="primary">LOC142169767</name>
</gene>
<protein>
    <submittedName>
        <fullName evidence="2">Uncharacterized protein LOC142169767</fullName>
    </submittedName>
</protein>
<name>A0AC58SS27_TOBAC</name>
<proteinExistence type="predicted"/>
<keyword evidence="1" id="KW-1185">Reference proteome</keyword>
<reference evidence="1" key="1">
    <citation type="journal article" date="2014" name="Nat. Commun.">
        <title>The tobacco genome sequence and its comparison with those of tomato and potato.</title>
        <authorList>
            <person name="Sierro N."/>
            <person name="Battey J.N."/>
            <person name="Ouadi S."/>
            <person name="Bakaher N."/>
            <person name="Bovet L."/>
            <person name="Willig A."/>
            <person name="Goepfert S."/>
            <person name="Peitsch M.C."/>
            <person name="Ivanov N.V."/>
        </authorList>
    </citation>
    <scope>NUCLEOTIDE SEQUENCE [LARGE SCALE GENOMIC DNA]</scope>
</reference>
<dbReference type="RefSeq" id="XP_075087773.1">
    <property type="nucleotide sequence ID" value="XM_075231672.1"/>
</dbReference>
<accession>A0AC58SS27</accession>
<sequence>MENTELHANIPSNFDGFTAFTLDPSHPLYIHPSDSLGVQLVTVPFNGTSFVIWRSSMLTSLSTKNKVGLITGKVAQPALDSPYFPFWERCNNMVKAWITNSLIREIAISVMCLSTAKEVWMDINERFGQSNGSKYIQFQREISSTFQGSSDIVTYFTKIRSLWDELKSVYVGPTCSCGALPKFIEDQYLFQFLSGLNDSYSTAKSSIFMMSLYPSISKAYSLLQEDESQKETHPVSPRFSTDSASFSVPSTQLHPNKQYTQRVTFESKKPSASATVSCKYYKKSGHTIEKCYRLHGFPPDFKFAKNKRSASCVQMEKSSYSPAVFKTSEAPVHGFNKEQYNHLMALLQQTHISPNYTPASAAADRGGYAHFASVSYLPVEKMHSLAHSLSASFNSVRKPWILDSGATNHMTRYKYFLHNIQPLTSLFLITLPNGYKVKVISIGSMYLRHDNSA</sequence>
<dbReference type="Proteomes" id="UP000790787">
    <property type="component" value="Chromosome 15"/>
</dbReference>
<organism evidence="1 2">
    <name type="scientific">Nicotiana tabacum</name>
    <name type="common">Common tobacco</name>
    <dbReference type="NCBI Taxonomy" id="4097"/>
    <lineage>
        <taxon>Eukaryota</taxon>
        <taxon>Viridiplantae</taxon>
        <taxon>Streptophyta</taxon>
        <taxon>Embryophyta</taxon>
        <taxon>Tracheophyta</taxon>
        <taxon>Spermatophyta</taxon>
        <taxon>Magnoliopsida</taxon>
        <taxon>eudicotyledons</taxon>
        <taxon>Gunneridae</taxon>
        <taxon>Pentapetalae</taxon>
        <taxon>asterids</taxon>
        <taxon>lamiids</taxon>
        <taxon>Solanales</taxon>
        <taxon>Solanaceae</taxon>
        <taxon>Nicotianoideae</taxon>
        <taxon>Nicotianeae</taxon>
        <taxon>Nicotiana</taxon>
    </lineage>
</organism>
<reference evidence="2" key="2">
    <citation type="submission" date="2025-08" db="UniProtKB">
        <authorList>
            <consortium name="RefSeq"/>
        </authorList>
    </citation>
    <scope>IDENTIFICATION</scope>
    <source>
        <tissue evidence="2">Leaf</tissue>
    </source>
</reference>
<evidence type="ECO:0000313" key="1">
    <source>
        <dbReference type="Proteomes" id="UP000790787"/>
    </source>
</evidence>